<feature type="region of interest" description="Disordered" evidence="4">
    <location>
        <begin position="1"/>
        <end position="153"/>
    </location>
</feature>
<dbReference type="SUPFAM" id="SSF50978">
    <property type="entry name" value="WD40 repeat-like"/>
    <property type="match status" value="1"/>
</dbReference>
<dbReference type="AlphaFoldDB" id="A0A7M7PUF2"/>
<keyword evidence="2" id="KW-0677">Repeat</keyword>
<name>A0A7M7PUF2_STRPU</name>
<feature type="region of interest" description="Disordered" evidence="4">
    <location>
        <begin position="185"/>
        <end position="215"/>
    </location>
</feature>
<accession>A0A7M7PUF2</accession>
<reference evidence="5" key="2">
    <citation type="submission" date="2021-01" db="UniProtKB">
        <authorList>
            <consortium name="EnsemblMetazoa"/>
        </authorList>
    </citation>
    <scope>IDENTIFICATION</scope>
</reference>
<reference evidence="6" key="1">
    <citation type="submission" date="2015-02" db="EMBL/GenBank/DDBJ databases">
        <title>Genome sequencing for Strongylocentrotus purpuratus.</title>
        <authorList>
            <person name="Murali S."/>
            <person name="Liu Y."/>
            <person name="Vee V."/>
            <person name="English A."/>
            <person name="Wang M."/>
            <person name="Skinner E."/>
            <person name="Han Y."/>
            <person name="Muzny D.M."/>
            <person name="Worley K.C."/>
            <person name="Gibbs R.A."/>
        </authorList>
    </citation>
    <scope>NUCLEOTIDE SEQUENCE</scope>
</reference>
<evidence type="ECO:0000313" key="6">
    <source>
        <dbReference type="Proteomes" id="UP000007110"/>
    </source>
</evidence>
<dbReference type="OrthoDB" id="128867at2759"/>
<feature type="compositionally biased region" description="Polar residues" evidence="4">
    <location>
        <begin position="109"/>
        <end position="148"/>
    </location>
</feature>
<evidence type="ECO:0000313" key="5">
    <source>
        <dbReference type="EnsemblMetazoa" id="XP_030855429"/>
    </source>
</evidence>
<dbReference type="InterPro" id="IPR036322">
    <property type="entry name" value="WD40_repeat_dom_sf"/>
</dbReference>
<evidence type="ECO:0000256" key="1">
    <source>
        <dbReference type="ARBA" id="ARBA00022574"/>
    </source>
</evidence>
<dbReference type="PANTHER" id="PTHR44472:SF1">
    <property type="entry name" value="DDB1 AND CUL4 ASSOCIATED FACTOR 4"/>
    <property type="match status" value="1"/>
</dbReference>
<proteinExistence type="predicted"/>
<dbReference type="OMA" id="TRIWSFH"/>
<dbReference type="InParanoid" id="A0A7M7PUF2"/>
<keyword evidence="6" id="KW-1185">Reference proteome</keyword>
<dbReference type="PANTHER" id="PTHR44472">
    <property type="entry name" value="DDB1- AND CUL4-ASSOCIATED FACTOR 4-RELATED"/>
    <property type="match status" value="1"/>
</dbReference>
<dbReference type="EnsemblMetazoa" id="XM_030999569">
    <property type="protein sequence ID" value="XP_030855429"/>
    <property type="gene ID" value="LOC580203"/>
</dbReference>
<dbReference type="PROSITE" id="PS50082">
    <property type="entry name" value="WD_REPEATS_2"/>
    <property type="match status" value="1"/>
</dbReference>
<feature type="repeat" description="WD" evidence="3">
    <location>
        <begin position="472"/>
        <end position="513"/>
    </location>
</feature>
<keyword evidence="1 3" id="KW-0853">WD repeat</keyword>
<dbReference type="GO" id="GO:0080008">
    <property type="term" value="C:Cul4-RING E3 ubiquitin ligase complex"/>
    <property type="evidence" value="ECO:0000318"/>
    <property type="project" value="GO_Central"/>
</dbReference>
<sequence length="610" mass="68380">MSSGEGGGSRRRRRKKKSARCKDNCSNADEDLIQLNPQQHADSPTTSEAGSLTRNHSTDQSSRDSSSSKLSSYSKRRRKNRSREASLQTNFQTGQSSKQQNKQYERPTSKSSPSVRSCRTLQSRNADTPSTSGASDSSTQAGSSQADNQHSKKKVLEIPGFYYDEEKQRHFRILPGHSGGNVVTTETIRQKEAEKKRQSYLEERNSTKGSSEKVLPGNRVNSLVQLQENRMRGNCRSSYFKRMAHESAVKQMEIKPSSRVSPFPDHYFNGTSGYISNLELDSRQKQVLMVISDDYLSRLWQGEVVCERNPKTGQEEVTIANWSTVNILTTQLIWKVAHASWAQVREGENMYALYAISGGLSSTVQLMKCPTEGDGISQISYSYERSNESLWTCAWSNSPTLPAHLAIGSTGKAIVVDTLSTREQILYTSNSDVFAQAFSRKSPVLYNGTRLGEILGVDLRKPSSGHFDMTAVLSHRVAVCSLKLLKEENYVLASDMGGEIKLWDIRQCAVVQEFKGHHNENHHLPVKVDSTETILHAVGQDKYTRVWSLKSGDLLHTIPCPSARYKDNAPVAIYSQEFSCHAQPGFFLGQERQIHWYPMRTQETLITEIG</sequence>
<dbReference type="Pfam" id="PF23761">
    <property type="entry name" value="Beta-prop_DCAF4"/>
    <property type="match status" value="1"/>
</dbReference>
<evidence type="ECO:0000256" key="3">
    <source>
        <dbReference type="PROSITE-ProRule" id="PRU00221"/>
    </source>
</evidence>
<dbReference type="InterPro" id="IPR001680">
    <property type="entry name" value="WD40_rpt"/>
</dbReference>
<feature type="compositionally biased region" description="Basic residues" evidence="4">
    <location>
        <begin position="9"/>
        <end position="19"/>
    </location>
</feature>
<evidence type="ECO:0000256" key="2">
    <source>
        <dbReference type="ARBA" id="ARBA00022737"/>
    </source>
</evidence>
<dbReference type="InterPro" id="IPR015943">
    <property type="entry name" value="WD40/YVTN_repeat-like_dom_sf"/>
</dbReference>
<dbReference type="RefSeq" id="XP_030855429.1">
    <property type="nucleotide sequence ID" value="XM_030999569.1"/>
</dbReference>
<dbReference type="InterPro" id="IPR052254">
    <property type="entry name" value="CUL4-DDB1_E3_ligase_receptor"/>
</dbReference>
<dbReference type="KEGG" id="spu:580203"/>
<dbReference type="Gene3D" id="2.130.10.10">
    <property type="entry name" value="YVTN repeat-like/Quinoprotein amine dehydrogenase"/>
    <property type="match status" value="1"/>
</dbReference>
<dbReference type="CTD" id="26094"/>
<dbReference type="GeneID" id="580203"/>
<organism evidence="5 6">
    <name type="scientific">Strongylocentrotus purpuratus</name>
    <name type="common">Purple sea urchin</name>
    <dbReference type="NCBI Taxonomy" id="7668"/>
    <lineage>
        <taxon>Eukaryota</taxon>
        <taxon>Metazoa</taxon>
        <taxon>Echinodermata</taxon>
        <taxon>Eleutherozoa</taxon>
        <taxon>Echinozoa</taxon>
        <taxon>Echinoidea</taxon>
        <taxon>Euechinoidea</taxon>
        <taxon>Echinacea</taxon>
        <taxon>Camarodonta</taxon>
        <taxon>Echinidea</taxon>
        <taxon>Strongylocentrotidae</taxon>
        <taxon>Strongylocentrotus</taxon>
    </lineage>
</organism>
<feature type="compositionally biased region" description="Polar residues" evidence="4">
    <location>
        <begin position="35"/>
        <end position="60"/>
    </location>
</feature>
<protein>
    <submittedName>
        <fullName evidence="5">Uncharacterized protein</fullName>
    </submittedName>
</protein>
<feature type="compositionally biased region" description="Polar residues" evidence="4">
    <location>
        <begin position="87"/>
        <end position="102"/>
    </location>
</feature>
<evidence type="ECO:0000256" key="4">
    <source>
        <dbReference type="SAM" id="MobiDB-lite"/>
    </source>
</evidence>
<feature type="compositionally biased region" description="Low complexity" evidence="4">
    <location>
        <begin position="63"/>
        <end position="73"/>
    </location>
</feature>
<feature type="compositionally biased region" description="Basic and acidic residues" evidence="4">
    <location>
        <begin position="188"/>
        <end position="206"/>
    </location>
</feature>
<dbReference type="Proteomes" id="UP000007110">
    <property type="component" value="Unassembled WGS sequence"/>
</dbReference>